<evidence type="ECO:0000256" key="2">
    <source>
        <dbReference type="SAM" id="MobiDB-lite"/>
    </source>
</evidence>
<name>A0AAV2TPV1_CALDB</name>
<evidence type="ECO:0000313" key="3">
    <source>
        <dbReference type="EMBL" id="CAL5137996.1"/>
    </source>
</evidence>
<evidence type="ECO:0008006" key="5">
    <source>
        <dbReference type="Google" id="ProtNLM"/>
    </source>
</evidence>
<gene>
    <name evidence="3" type="ORF">CDAUBV1_LOCUS12513</name>
</gene>
<feature type="coiled-coil region" evidence="1">
    <location>
        <begin position="14"/>
        <end position="41"/>
    </location>
</feature>
<protein>
    <recommendedName>
        <fullName evidence="5">Testis-expressed sequence 9 protein</fullName>
    </recommendedName>
</protein>
<keyword evidence="1" id="KW-0175">Coiled coil</keyword>
<dbReference type="Gene3D" id="1.10.287.1490">
    <property type="match status" value="1"/>
</dbReference>
<feature type="region of interest" description="Disordered" evidence="2">
    <location>
        <begin position="53"/>
        <end position="72"/>
    </location>
</feature>
<dbReference type="AlphaFoldDB" id="A0AAV2TPV1"/>
<organism evidence="3 4">
    <name type="scientific">Calicophoron daubneyi</name>
    <name type="common">Rumen fluke</name>
    <name type="synonym">Paramphistomum daubneyi</name>
    <dbReference type="NCBI Taxonomy" id="300641"/>
    <lineage>
        <taxon>Eukaryota</taxon>
        <taxon>Metazoa</taxon>
        <taxon>Spiralia</taxon>
        <taxon>Lophotrochozoa</taxon>
        <taxon>Platyhelminthes</taxon>
        <taxon>Trematoda</taxon>
        <taxon>Digenea</taxon>
        <taxon>Plagiorchiida</taxon>
        <taxon>Pronocephalata</taxon>
        <taxon>Paramphistomoidea</taxon>
        <taxon>Paramphistomidae</taxon>
        <taxon>Calicophoron</taxon>
    </lineage>
</organism>
<accession>A0AAV2TPV1</accession>
<sequence>MPSTGAAKGTGAGSADLQAREQRYRKLNAELEEKTASLLKEADDVLQGVRQFGRSEIDTPESGEDVDANRNHCSSTPWEEKCVDVPCAVSVHSDLESNAEDERPLAEVLPEPATKLSFKAQNRYLKAKAQVLQEEIQRMNTELSNFHEDNSRLRKRIRELEEERNRLNRVTSSHSAQVERVKKSLEETRIHCDALETERNALKKDGETVKRAANQQAAELKSAQTRLHKTAEEVERLRTDLERLRSSARESSDSMRRQIDQLTADNRRLERQKTDLINAFKKQLRLIDVLRRQKMLIEASKCLQLTEEEFLKALDWQPP</sequence>
<dbReference type="PANTHER" id="PTHR23313:SF0">
    <property type="entry name" value="TESTIS-EXPRESSED PROTEIN 9"/>
    <property type="match status" value="1"/>
</dbReference>
<feature type="coiled-coil region" evidence="1">
    <location>
        <begin position="122"/>
        <end position="279"/>
    </location>
</feature>
<evidence type="ECO:0000256" key="1">
    <source>
        <dbReference type="SAM" id="Coils"/>
    </source>
</evidence>
<reference evidence="3" key="1">
    <citation type="submission" date="2024-06" db="EMBL/GenBank/DDBJ databases">
        <authorList>
            <person name="Liu X."/>
            <person name="Lenzi L."/>
            <person name="Haldenby T S."/>
            <person name="Uol C."/>
        </authorList>
    </citation>
    <scope>NUCLEOTIDE SEQUENCE</scope>
</reference>
<proteinExistence type="predicted"/>
<dbReference type="EMBL" id="CAXLJL010000467">
    <property type="protein sequence ID" value="CAL5137996.1"/>
    <property type="molecule type" value="Genomic_DNA"/>
</dbReference>
<dbReference type="PANTHER" id="PTHR23313">
    <property type="entry name" value="TSEC1-RELATED"/>
    <property type="match status" value="1"/>
</dbReference>
<dbReference type="SUPFAM" id="SSF90257">
    <property type="entry name" value="Myosin rod fragments"/>
    <property type="match status" value="1"/>
</dbReference>
<dbReference type="Proteomes" id="UP001497525">
    <property type="component" value="Unassembled WGS sequence"/>
</dbReference>
<evidence type="ECO:0000313" key="4">
    <source>
        <dbReference type="Proteomes" id="UP001497525"/>
    </source>
</evidence>
<comment type="caution">
    <text evidence="3">The sequence shown here is derived from an EMBL/GenBank/DDBJ whole genome shotgun (WGS) entry which is preliminary data.</text>
</comment>